<dbReference type="Proteomes" id="UP000317332">
    <property type="component" value="Unassembled WGS sequence"/>
</dbReference>
<feature type="chain" id="PRO_5021245483" evidence="1">
    <location>
        <begin position="21"/>
        <end position="240"/>
    </location>
</feature>
<protein>
    <submittedName>
        <fullName evidence="2">Uncharacterized protein</fullName>
    </submittedName>
</protein>
<dbReference type="AlphaFoldDB" id="A0A506PG57"/>
<sequence length="240" mass="27340">MKQLCIVLLMLPLMVTSQNFEEALLSMSVITVKQGHNAQFLEGVSKWKDCYVENEGANQWNFWSRVQGEGSVYGLTGWMSNWAEMDKEDPASEKCAMNAVNFIIPHIEKSEYNIASTLPDWSKKTMATDTKVVWVTYFRVKNGSAFSEVIKEITGTIKTQEGEPRGQWYAFEGGSEQSPDYMVVSSFSGYAALDEDRDGPWKVYENVHGKKKTDDLRAKYRSAVDNSWAYMWSLNEKLSN</sequence>
<evidence type="ECO:0000313" key="2">
    <source>
        <dbReference type="EMBL" id="TPV32826.1"/>
    </source>
</evidence>
<gene>
    <name evidence="2" type="ORF">FJ651_10970</name>
</gene>
<evidence type="ECO:0000313" key="3">
    <source>
        <dbReference type="Proteomes" id="UP000317332"/>
    </source>
</evidence>
<reference evidence="2 3" key="1">
    <citation type="submission" date="2019-06" db="EMBL/GenBank/DDBJ databases">
        <title>Flavobacteriaceae Paucihalobacterium erythroidium CWB-1, complete genome.</title>
        <authorList>
            <person name="Wu S."/>
        </authorList>
    </citation>
    <scope>NUCLEOTIDE SEQUENCE [LARGE SCALE GENOMIC DNA]</scope>
    <source>
        <strain evidence="2 3">CWB-1</strain>
    </source>
</reference>
<evidence type="ECO:0000256" key="1">
    <source>
        <dbReference type="SAM" id="SignalP"/>
    </source>
</evidence>
<accession>A0A506PG57</accession>
<proteinExistence type="predicted"/>
<keyword evidence="3" id="KW-1185">Reference proteome</keyword>
<keyword evidence="1" id="KW-0732">Signal</keyword>
<name>A0A506PG57_9FLAO</name>
<dbReference type="OrthoDB" id="6235707at2"/>
<comment type="caution">
    <text evidence="2">The sequence shown here is derived from an EMBL/GenBank/DDBJ whole genome shotgun (WGS) entry which is preliminary data.</text>
</comment>
<dbReference type="RefSeq" id="WP_140990573.1">
    <property type="nucleotide sequence ID" value="NZ_VHIQ01000005.1"/>
</dbReference>
<organism evidence="2 3">
    <name type="scientific">Paucihalobacter ruber</name>
    <dbReference type="NCBI Taxonomy" id="2567861"/>
    <lineage>
        <taxon>Bacteria</taxon>
        <taxon>Pseudomonadati</taxon>
        <taxon>Bacteroidota</taxon>
        <taxon>Flavobacteriia</taxon>
        <taxon>Flavobacteriales</taxon>
        <taxon>Flavobacteriaceae</taxon>
        <taxon>Paucihalobacter</taxon>
    </lineage>
</organism>
<feature type="signal peptide" evidence="1">
    <location>
        <begin position="1"/>
        <end position="20"/>
    </location>
</feature>
<dbReference type="EMBL" id="VHIQ01000005">
    <property type="protein sequence ID" value="TPV32826.1"/>
    <property type="molecule type" value="Genomic_DNA"/>
</dbReference>